<dbReference type="AlphaFoldDB" id="R7SZ72"/>
<organism evidence="1 2">
    <name type="scientific">Dichomitus squalens (strain LYAD-421)</name>
    <name type="common">Western red white-rot fungus</name>
    <dbReference type="NCBI Taxonomy" id="732165"/>
    <lineage>
        <taxon>Eukaryota</taxon>
        <taxon>Fungi</taxon>
        <taxon>Dikarya</taxon>
        <taxon>Basidiomycota</taxon>
        <taxon>Agaricomycotina</taxon>
        <taxon>Agaricomycetes</taxon>
        <taxon>Polyporales</taxon>
        <taxon>Polyporaceae</taxon>
        <taxon>Dichomitus</taxon>
    </lineage>
</organism>
<dbReference type="EMBL" id="JH719417">
    <property type="protein sequence ID" value="EJF60257.1"/>
    <property type="molecule type" value="Genomic_DNA"/>
</dbReference>
<dbReference type="InterPro" id="IPR011333">
    <property type="entry name" value="SKP1/BTB/POZ_sf"/>
</dbReference>
<dbReference type="Gene3D" id="3.30.710.10">
    <property type="entry name" value="Potassium Channel Kv1.1, Chain A"/>
    <property type="match status" value="1"/>
</dbReference>
<sequence>RGASCSHRTRLVPEPLSRDYGLWYEDGTIILIARNVEFRVYRGPLAKHSPLFRDMLSNPQPIEPHLLYQEQEQSPECPLIHLSDSPEDLRHVLRVFTIGRSFEHLHFHAISAWIRLGHKYRIDKLVDEGLYHLRRAYPTALPCAIAVVNLARLTESHDLLPFALLECCDLEKKITQGFTREDGSREFLSPEDLEGCFAAKETLVLWNVRAAIGVSESVSVDYECHFEDETCHHMDVCKEWIQRWRRKFKRGGLSTVTVDDLMAEGKVEAYRSPNLCPNCLYHAGERIYKERQKFWNALPAYLTSLCQTDGRLRLWRVIRHPETRRSEDACIFLHMIDIASAVA</sequence>
<dbReference type="OrthoDB" id="3217871at2759"/>
<dbReference type="RefSeq" id="XP_007366937.1">
    <property type="nucleotide sequence ID" value="XM_007366875.1"/>
</dbReference>
<dbReference type="Proteomes" id="UP000053319">
    <property type="component" value="Unassembled WGS sequence"/>
</dbReference>
<evidence type="ECO:0000313" key="2">
    <source>
        <dbReference type="Proteomes" id="UP000053319"/>
    </source>
</evidence>
<gene>
    <name evidence="1" type="ORF">DICSQDRAFT_63341</name>
</gene>
<dbReference type="HOGENOM" id="CLU_033082_3_2_1"/>
<reference evidence="1 2" key="1">
    <citation type="journal article" date="2012" name="Science">
        <title>The Paleozoic origin of enzymatic lignin decomposition reconstructed from 31 fungal genomes.</title>
        <authorList>
            <person name="Floudas D."/>
            <person name="Binder M."/>
            <person name="Riley R."/>
            <person name="Barry K."/>
            <person name="Blanchette R.A."/>
            <person name="Henrissat B."/>
            <person name="Martinez A.T."/>
            <person name="Otillar R."/>
            <person name="Spatafora J.W."/>
            <person name="Yadav J.S."/>
            <person name="Aerts A."/>
            <person name="Benoit I."/>
            <person name="Boyd A."/>
            <person name="Carlson A."/>
            <person name="Copeland A."/>
            <person name="Coutinho P.M."/>
            <person name="de Vries R.P."/>
            <person name="Ferreira P."/>
            <person name="Findley K."/>
            <person name="Foster B."/>
            <person name="Gaskell J."/>
            <person name="Glotzer D."/>
            <person name="Gorecki P."/>
            <person name="Heitman J."/>
            <person name="Hesse C."/>
            <person name="Hori C."/>
            <person name="Igarashi K."/>
            <person name="Jurgens J.A."/>
            <person name="Kallen N."/>
            <person name="Kersten P."/>
            <person name="Kohler A."/>
            <person name="Kuees U."/>
            <person name="Kumar T.K.A."/>
            <person name="Kuo A."/>
            <person name="LaButti K."/>
            <person name="Larrondo L.F."/>
            <person name="Lindquist E."/>
            <person name="Ling A."/>
            <person name="Lombard V."/>
            <person name="Lucas S."/>
            <person name="Lundell T."/>
            <person name="Martin R."/>
            <person name="McLaughlin D.J."/>
            <person name="Morgenstern I."/>
            <person name="Morin E."/>
            <person name="Murat C."/>
            <person name="Nagy L.G."/>
            <person name="Nolan M."/>
            <person name="Ohm R.A."/>
            <person name="Patyshakuliyeva A."/>
            <person name="Rokas A."/>
            <person name="Ruiz-Duenas F.J."/>
            <person name="Sabat G."/>
            <person name="Salamov A."/>
            <person name="Samejima M."/>
            <person name="Schmutz J."/>
            <person name="Slot J.C."/>
            <person name="St John F."/>
            <person name="Stenlid J."/>
            <person name="Sun H."/>
            <person name="Sun S."/>
            <person name="Syed K."/>
            <person name="Tsang A."/>
            <person name="Wiebenga A."/>
            <person name="Young D."/>
            <person name="Pisabarro A."/>
            <person name="Eastwood D.C."/>
            <person name="Martin F."/>
            <person name="Cullen D."/>
            <person name="Grigoriev I.V."/>
            <person name="Hibbett D.S."/>
        </authorList>
    </citation>
    <scope>NUCLEOTIDE SEQUENCE [LARGE SCALE GENOMIC DNA]</scope>
    <source>
        <strain evidence="1 2">LYAD-421 SS1</strain>
    </source>
</reference>
<dbReference type="KEGG" id="dsq:DICSQDRAFT_63341"/>
<accession>R7SZ72</accession>
<name>R7SZ72_DICSQ</name>
<dbReference type="GeneID" id="18843209"/>
<evidence type="ECO:0000313" key="1">
    <source>
        <dbReference type="EMBL" id="EJF60257.1"/>
    </source>
</evidence>
<protein>
    <recommendedName>
        <fullName evidence="3">BTB domain-containing protein</fullName>
    </recommendedName>
</protein>
<feature type="non-terminal residue" evidence="1">
    <location>
        <position position="343"/>
    </location>
</feature>
<proteinExistence type="predicted"/>
<evidence type="ECO:0008006" key="3">
    <source>
        <dbReference type="Google" id="ProtNLM"/>
    </source>
</evidence>